<name>A0A1V3NQL0_9GAMM</name>
<dbReference type="GO" id="GO:0008915">
    <property type="term" value="F:lipid-A-disaccharide synthase activity"/>
    <property type="evidence" value="ECO:0007669"/>
    <property type="project" value="UniProtKB-UniRule"/>
</dbReference>
<reference evidence="12 13" key="1">
    <citation type="submission" date="2017-02" db="EMBL/GenBank/DDBJ databases">
        <title>Genomic diversity within the haloalkaliphilic genus Thioalkalivibrio.</title>
        <authorList>
            <person name="Ahn A.-C."/>
            <person name="Meier-Kolthoff J."/>
            <person name="Overmars L."/>
            <person name="Richter M."/>
            <person name="Woyke T."/>
            <person name="Sorokin D.Y."/>
            <person name="Muyzer G."/>
        </authorList>
    </citation>
    <scope>NUCLEOTIDE SEQUENCE [LARGE SCALE GENOMIC DNA]</scope>
    <source>
        <strain evidence="12 13">ALJD</strain>
    </source>
</reference>
<evidence type="ECO:0000256" key="2">
    <source>
        <dbReference type="ARBA" id="ARBA00007868"/>
    </source>
</evidence>
<comment type="function">
    <text evidence="1 11">Condensation of UDP-2,3-diacylglucosamine and 2,3-diacylglucosamine-1-phosphate to form lipid A disaccharide, a precursor of lipid A, a phosphorylated glycolipid that anchors the lipopolysaccharide to the outer membrane of the cell.</text>
</comment>
<evidence type="ECO:0000256" key="10">
    <source>
        <dbReference type="ARBA" id="ARBA00048975"/>
    </source>
</evidence>
<dbReference type="RefSeq" id="WP_077277862.1">
    <property type="nucleotide sequence ID" value="NZ_MVBK01000021.1"/>
</dbReference>
<evidence type="ECO:0000313" key="13">
    <source>
        <dbReference type="Proteomes" id="UP000189462"/>
    </source>
</evidence>
<evidence type="ECO:0000256" key="11">
    <source>
        <dbReference type="HAMAP-Rule" id="MF_00392"/>
    </source>
</evidence>
<evidence type="ECO:0000256" key="4">
    <source>
        <dbReference type="ARBA" id="ARBA00020902"/>
    </source>
</evidence>
<keyword evidence="13" id="KW-1185">Reference proteome</keyword>
<dbReference type="GO" id="GO:0005543">
    <property type="term" value="F:phospholipid binding"/>
    <property type="evidence" value="ECO:0007669"/>
    <property type="project" value="TreeGrafter"/>
</dbReference>
<dbReference type="STRING" id="108003.B1C78_04090"/>
<dbReference type="GO" id="GO:0009245">
    <property type="term" value="P:lipid A biosynthetic process"/>
    <property type="evidence" value="ECO:0007669"/>
    <property type="project" value="UniProtKB-UniRule"/>
</dbReference>
<dbReference type="Pfam" id="PF02684">
    <property type="entry name" value="LpxB"/>
    <property type="match status" value="1"/>
</dbReference>
<dbReference type="HAMAP" id="MF_00392">
    <property type="entry name" value="LpxB"/>
    <property type="match status" value="1"/>
</dbReference>
<accession>A0A1V3NQL0</accession>
<dbReference type="PANTHER" id="PTHR30372:SF4">
    <property type="entry name" value="LIPID-A-DISACCHARIDE SYNTHASE, MITOCHONDRIAL-RELATED"/>
    <property type="match status" value="1"/>
</dbReference>
<dbReference type="InterPro" id="IPR003835">
    <property type="entry name" value="Glyco_trans_19"/>
</dbReference>
<evidence type="ECO:0000256" key="1">
    <source>
        <dbReference type="ARBA" id="ARBA00002056"/>
    </source>
</evidence>
<evidence type="ECO:0000256" key="3">
    <source>
        <dbReference type="ARBA" id="ARBA00012687"/>
    </source>
</evidence>
<comment type="similarity">
    <text evidence="2 11">Belongs to the LpxB family.</text>
</comment>
<dbReference type="EC" id="2.4.1.182" evidence="3 11"/>
<dbReference type="PANTHER" id="PTHR30372">
    <property type="entry name" value="LIPID-A-DISACCHARIDE SYNTHASE"/>
    <property type="match status" value="1"/>
</dbReference>
<keyword evidence="7 11" id="KW-0328">Glycosyltransferase</keyword>
<dbReference type="SUPFAM" id="SSF53756">
    <property type="entry name" value="UDP-Glycosyltransferase/glycogen phosphorylase"/>
    <property type="match status" value="1"/>
</dbReference>
<keyword evidence="5 11" id="KW-0444">Lipid biosynthesis</keyword>
<evidence type="ECO:0000313" key="12">
    <source>
        <dbReference type="EMBL" id="OOG27168.1"/>
    </source>
</evidence>
<dbReference type="UniPathway" id="UPA00973"/>
<evidence type="ECO:0000256" key="6">
    <source>
        <dbReference type="ARBA" id="ARBA00022556"/>
    </source>
</evidence>
<dbReference type="EMBL" id="MVBK01000021">
    <property type="protein sequence ID" value="OOG27168.1"/>
    <property type="molecule type" value="Genomic_DNA"/>
</dbReference>
<comment type="caution">
    <text evidence="12">The sequence shown here is derived from an EMBL/GenBank/DDBJ whole genome shotgun (WGS) entry which is preliminary data.</text>
</comment>
<organism evidence="12 13">
    <name type="scientific">Thioalkalivibrio denitrificans</name>
    <dbReference type="NCBI Taxonomy" id="108003"/>
    <lineage>
        <taxon>Bacteria</taxon>
        <taxon>Pseudomonadati</taxon>
        <taxon>Pseudomonadota</taxon>
        <taxon>Gammaproteobacteria</taxon>
        <taxon>Chromatiales</taxon>
        <taxon>Ectothiorhodospiraceae</taxon>
        <taxon>Thioalkalivibrio</taxon>
    </lineage>
</organism>
<evidence type="ECO:0000256" key="5">
    <source>
        <dbReference type="ARBA" id="ARBA00022516"/>
    </source>
</evidence>
<dbReference type="AlphaFoldDB" id="A0A1V3NQL0"/>
<keyword evidence="8 11" id="KW-0808">Transferase</keyword>
<proteinExistence type="inferred from homology"/>
<comment type="pathway">
    <text evidence="11">Bacterial outer membrane biogenesis; LPS lipid A biosynthesis.</text>
</comment>
<evidence type="ECO:0000256" key="7">
    <source>
        <dbReference type="ARBA" id="ARBA00022676"/>
    </source>
</evidence>
<keyword evidence="6 11" id="KW-0441">Lipid A biosynthesis</keyword>
<comment type="catalytic activity">
    <reaction evidence="10 11">
        <text>a lipid X + a UDP-2-N,3-O-bis[(3R)-3-hydroxyacyl]-alpha-D-glucosamine = a lipid A disaccharide + UDP + H(+)</text>
        <dbReference type="Rhea" id="RHEA:67828"/>
        <dbReference type="ChEBI" id="CHEBI:15378"/>
        <dbReference type="ChEBI" id="CHEBI:58223"/>
        <dbReference type="ChEBI" id="CHEBI:137748"/>
        <dbReference type="ChEBI" id="CHEBI:176338"/>
        <dbReference type="ChEBI" id="CHEBI:176343"/>
        <dbReference type="EC" id="2.4.1.182"/>
    </reaction>
</comment>
<keyword evidence="9 11" id="KW-0443">Lipid metabolism</keyword>
<dbReference type="Proteomes" id="UP000189462">
    <property type="component" value="Unassembled WGS sequence"/>
</dbReference>
<dbReference type="NCBIfam" id="TIGR00215">
    <property type="entry name" value="lpxB"/>
    <property type="match status" value="1"/>
</dbReference>
<gene>
    <name evidence="11" type="primary">lpxB</name>
    <name evidence="12" type="ORF">B1C78_04090</name>
</gene>
<sequence length="390" mass="43683">MPLAEAFDKTHVMVVAGEASGDLHAANMVRAMRRMDPALRFSGMGGDALRAAGVEILVDSSRLSVVGLVEVLVHYSDIRRAMKRLRDQLQRERPALLVLVDYVEFNLRLARAAKRLGVRVLFYVSPQVWAWRSQRIKRIGRVIDAMAVLFPFETRVYEAHGIPVRYVGNPLVDEVRASADCYALRREFGLHETRPVVGILPGSRRGELRRHMPLVIQAARLLRERIPGVQFIMPLAPGVDVERDIEPHLDPQLGIVRITGRTYDVMHSADALMIASGTATLEAGLLRVPMAILYRVSPLTYFILKRLIIIRDVGLANIVAGERVVPEFIQNDATPEAIVDEIEHLLTDPDYAGEVRRRLGIIREKLGEGGGSENVARMALELMRYGELKE</sequence>
<protein>
    <recommendedName>
        <fullName evidence="4 11">Lipid-A-disaccharide synthase</fullName>
        <ecNumber evidence="3 11">2.4.1.182</ecNumber>
    </recommendedName>
</protein>
<dbReference type="Gene3D" id="3.40.50.2000">
    <property type="entry name" value="Glycogen Phosphorylase B"/>
    <property type="match status" value="1"/>
</dbReference>
<evidence type="ECO:0000256" key="8">
    <source>
        <dbReference type="ARBA" id="ARBA00022679"/>
    </source>
</evidence>
<dbReference type="GO" id="GO:0016020">
    <property type="term" value="C:membrane"/>
    <property type="evidence" value="ECO:0007669"/>
    <property type="project" value="GOC"/>
</dbReference>
<evidence type="ECO:0000256" key="9">
    <source>
        <dbReference type="ARBA" id="ARBA00023098"/>
    </source>
</evidence>